<dbReference type="KEGG" id="gps:C427_1782"/>
<dbReference type="Gene3D" id="2.40.128.110">
    <property type="entry name" value="Lipid/polyisoprenoid-binding, YceI-like"/>
    <property type="match status" value="1"/>
</dbReference>
<reference evidence="3 4" key="1">
    <citation type="journal article" date="2013" name="Genome Announc.">
        <title>Complete Genome Sequence of Glaciecola psychrophila Strain 170T.</title>
        <authorList>
            <person name="Yin J."/>
            <person name="Chen J."/>
            <person name="Liu G."/>
            <person name="Yu Y."/>
            <person name="Song L."/>
            <person name="Wang X."/>
            <person name="Qu X."/>
        </authorList>
    </citation>
    <scope>NUCLEOTIDE SEQUENCE [LARGE SCALE GENOMIC DNA]</scope>
    <source>
        <strain evidence="3 4">170</strain>
    </source>
</reference>
<dbReference type="STRING" id="1129794.C427_1782"/>
<dbReference type="InterPro" id="IPR036761">
    <property type="entry name" value="TTHA0802/YceI-like_sf"/>
</dbReference>
<feature type="signal peptide" evidence="1">
    <location>
        <begin position="1"/>
        <end position="22"/>
    </location>
</feature>
<dbReference type="PANTHER" id="PTHR34406">
    <property type="entry name" value="PROTEIN YCEI"/>
    <property type="match status" value="1"/>
</dbReference>
<accession>K7APS6</accession>
<evidence type="ECO:0000256" key="1">
    <source>
        <dbReference type="SAM" id="SignalP"/>
    </source>
</evidence>
<feature type="domain" description="Lipid/polyisoprenoid-binding YceI-like" evidence="2">
    <location>
        <begin position="35"/>
        <end position="206"/>
    </location>
</feature>
<sequence>MKLVKISTIIFVLGLSSCLSWAFAKSTFNDMPAGEYKVDLSHASIVWKVSHLGLSNYVARFTEFDAAINYDASDISKSQVTASINPMSIQTAYPNAAEKDFNNILATEKDWFNAKTFANIKFASTSVDMITEKTAVMKGNLTFLGVTKVISLDVVLNGAMTKQPFTGKPTLGFSASTNIVRSEFGMGKYIPSIGDNVEVLIEGEFAYSDK</sequence>
<dbReference type="Proteomes" id="UP000011864">
    <property type="component" value="Chromosome"/>
</dbReference>
<evidence type="ECO:0000313" key="3">
    <source>
        <dbReference type="EMBL" id="AGH43891.1"/>
    </source>
</evidence>
<protein>
    <recommendedName>
        <fullName evidence="2">Lipid/polyisoprenoid-binding YceI-like domain-containing protein</fullName>
    </recommendedName>
</protein>
<keyword evidence="4" id="KW-1185">Reference proteome</keyword>
<keyword evidence="1" id="KW-0732">Signal</keyword>
<dbReference type="Pfam" id="PF04264">
    <property type="entry name" value="YceI"/>
    <property type="match status" value="1"/>
</dbReference>
<dbReference type="EMBL" id="CP003837">
    <property type="protein sequence ID" value="AGH43891.1"/>
    <property type="molecule type" value="Genomic_DNA"/>
</dbReference>
<organism evidence="3 4">
    <name type="scientific">Paraglaciecola psychrophila 170</name>
    <dbReference type="NCBI Taxonomy" id="1129794"/>
    <lineage>
        <taxon>Bacteria</taxon>
        <taxon>Pseudomonadati</taxon>
        <taxon>Pseudomonadota</taxon>
        <taxon>Gammaproteobacteria</taxon>
        <taxon>Alteromonadales</taxon>
        <taxon>Alteromonadaceae</taxon>
        <taxon>Paraglaciecola</taxon>
    </lineage>
</organism>
<evidence type="ECO:0000259" key="2">
    <source>
        <dbReference type="SMART" id="SM00867"/>
    </source>
</evidence>
<dbReference type="PATRIC" id="fig|1129794.4.peg.1767"/>
<gene>
    <name evidence="3" type="ORF">C427_1782</name>
</gene>
<dbReference type="PANTHER" id="PTHR34406:SF1">
    <property type="entry name" value="PROTEIN YCEI"/>
    <property type="match status" value="1"/>
</dbReference>
<name>K7APS6_9ALTE</name>
<evidence type="ECO:0000313" key="4">
    <source>
        <dbReference type="Proteomes" id="UP000011864"/>
    </source>
</evidence>
<dbReference type="OrthoDB" id="9811006at2"/>
<dbReference type="AlphaFoldDB" id="K7APS6"/>
<dbReference type="HOGENOM" id="CLU_071003_1_1_6"/>
<dbReference type="InterPro" id="IPR007372">
    <property type="entry name" value="Lipid/polyisoprenoid-bd_YceI"/>
</dbReference>
<dbReference type="eggNOG" id="COG2353">
    <property type="taxonomic scope" value="Bacteria"/>
</dbReference>
<dbReference type="PROSITE" id="PS51257">
    <property type="entry name" value="PROKAR_LIPOPROTEIN"/>
    <property type="match status" value="1"/>
</dbReference>
<feature type="chain" id="PRO_5003899189" description="Lipid/polyisoprenoid-binding YceI-like domain-containing protein" evidence="1">
    <location>
        <begin position="23"/>
        <end position="210"/>
    </location>
</feature>
<proteinExistence type="predicted"/>
<dbReference type="RefSeq" id="WP_007637482.1">
    <property type="nucleotide sequence ID" value="NC_020514.1"/>
</dbReference>
<dbReference type="SMART" id="SM00867">
    <property type="entry name" value="YceI"/>
    <property type="match status" value="1"/>
</dbReference>
<dbReference type="SUPFAM" id="SSF101874">
    <property type="entry name" value="YceI-like"/>
    <property type="match status" value="1"/>
</dbReference>